<dbReference type="GeneID" id="111083486"/>
<dbReference type="RefSeq" id="XP_022235774.1">
    <property type="nucleotide sequence ID" value="XM_022380066.1"/>
</dbReference>
<accession>A0ABM1RWL9</accession>
<evidence type="ECO:0000256" key="1">
    <source>
        <dbReference type="SAM" id="SignalP"/>
    </source>
</evidence>
<gene>
    <name evidence="3" type="primary">LOC111083486</name>
</gene>
<feature type="chain" id="PRO_5045546332" evidence="1">
    <location>
        <begin position="29"/>
        <end position="136"/>
    </location>
</feature>
<protein>
    <submittedName>
        <fullName evidence="3">Uncharacterized protein LOC111083486</fullName>
    </submittedName>
</protein>
<feature type="signal peptide" evidence="1">
    <location>
        <begin position="1"/>
        <end position="28"/>
    </location>
</feature>
<evidence type="ECO:0000313" key="2">
    <source>
        <dbReference type="Proteomes" id="UP000694941"/>
    </source>
</evidence>
<organism evidence="2 3">
    <name type="scientific">Limulus polyphemus</name>
    <name type="common">Atlantic horseshoe crab</name>
    <dbReference type="NCBI Taxonomy" id="6850"/>
    <lineage>
        <taxon>Eukaryota</taxon>
        <taxon>Metazoa</taxon>
        <taxon>Ecdysozoa</taxon>
        <taxon>Arthropoda</taxon>
        <taxon>Chelicerata</taxon>
        <taxon>Merostomata</taxon>
        <taxon>Xiphosura</taxon>
        <taxon>Limulidae</taxon>
        <taxon>Limulus</taxon>
    </lineage>
</organism>
<name>A0ABM1RWL9_LIMPO</name>
<sequence>MTGMQTMRFIKSTIGFFLLFTSATSVLSTQFKKAPFGFPVRLQRHGYLFYGSPLIDCYRGRFNIPFLDNLLGYTSLDHGDQGCKNLQYRHNPPEHEPTARYRHMYYFVNQPLPLLKSKTSQLVATYPTGEKNIPSF</sequence>
<reference evidence="3" key="1">
    <citation type="submission" date="2025-08" db="UniProtKB">
        <authorList>
            <consortium name="RefSeq"/>
        </authorList>
    </citation>
    <scope>IDENTIFICATION</scope>
    <source>
        <tissue evidence="3">Muscle</tissue>
    </source>
</reference>
<proteinExistence type="predicted"/>
<dbReference type="Proteomes" id="UP000694941">
    <property type="component" value="Unplaced"/>
</dbReference>
<evidence type="ECO:0000313" key="3">
    <source>
        <dbReference type="RefSeq" id="XP_022235774.1"/>
    </source>
</evidence>
<keyword evidence="2" id="KW-1185">Reference proteome</keyword>
<keyword evidence="1" id="KW-0732">Signal</keyword>